<evidence type="ECO:0000313" key="1">
    <source>
        <dbReference type="EMBL" id="AWX42879.1"/>
    </source>
</evidence>
<dbReference type="AlphaFoldDB" id="A0A2Z4LMA5"/>
<sequence>MSKSRKLAIAGLVLNPVGFIVMLAGIIASATALFAVAASGADESVAGATVVAAGAGALASIAIGSVMSLAAFIVSIIAAVKTTNRTAMILTLVGLFVLPILAWVGLGMIIKEDMDK</sequence>
<organism evidence="1 2">
    <name type="scientific">Metamycoplasma cloacale</name>
    <dbReference type="NCBI Taxonomy" id="92401"/>
    <lineage>
        <taxon>Bacteria</taxon>
        <taxon>Bacillati</taxon>
        <taxon>Mycoplasmatota</taxon>
        <taxon>Mycoplasmoidales</taxon>
        <taxon>Metamycoplasmataceae</taxon>
        <taxon>Metamycoplasma</taxon>
    </lineage>
</organism>
<dbReference type="Proteomes" id="UP000249865">
    <property type="component" value="Chromosome"/>
</dbReference>
<gene>
    <name evidence="1" type="ORF">DK849_02295</name>
</gene>
<reference evidence="2" key="1">
    <citation type="submission" date="2018-06" db="EMBL/GenBank/DDBJ databases">
        <title>Complete genome sequences of Mycoplasma anatis, M. anseris and M. cloacale type strains.</title>
        <authorList>
            <person name="Grozner D."/>
            <person name="Forro B."/>
            <person name="Sulyok K.M."/>
            <person name="Marton S."/>
            <person name="Kreizinger Z."/>
            <person name="Banyai K."/>
            <person name="Gyuranecz M."/>
        </authorList>
    </citation>
    <scope>NUCLEOTIDE SEQUENCE [LARGE SCALE GENOMIC DNA]</scope>
    <source>
        <strain evidence="2">NCTC 10199</strain>
    </source>
</reference>
<proteinExistence type="predicted"/>
<accession>A0A2Z4LMA5</accession>
<evidence type="ECO:0000313" key="2">
    <source>
        <dbReference type="Proteomes" id="UP000249865"/>
    </source>
</evidence>
<dbReference type="OrthoDB" id="9979983at2"/>
<protein>
    <submittedName>
        <fullName evidence="1">Uncharacterized protein</fullName>
    </submittedName>
</protein>
<keyword evidence="2" id="KW-1185">Reference proteome</keyword>
<dbReference type="KEGG" id="mclo:DK849_02295"/>
<dbReference type="RefSeq" id="WP_029330750.1">
    <property type="nucleotide sequence ID" value="NZ_CP030103.1"/>
</dbReference>
<name>A0A2Z4LMA5_9BACT</name>
<dbReference type="EMBL" id="CP030103">
    <property type="protein sequence ID" value="AWX42879.1"/>
    <property type="molecule type" value="Genomic_DNA"/>
</dbReference>